<accession>A0ABD2ZDJ1</accession>
<sequence length="96" mass="10943">MEACNGTTDPCDHLGYFDFFLAIHGVADDLRCLMPPIAFRGEARKWNLELPCDSASVKVTDDRSKGFKEPYKDWDDKEIEDLVKKCGEMKVEKQPS</sequence>
<evidence type="ECO:0000313" key="1">
    <source>
        <dbReference type="EMBL" id="KAL3516442.1"/>
    </source>
</evidence>
<dbReference type="AlphaFoldDB" id="A0ABD2ZDJ1"/>
<keyword evidence="2" id="KW-1185">Reference proteome</keyword>
<name>A0ABD2ZDJ1_9GENT</name>
<proteinExistence type="predicted"/>
<organism evidence="1 2">
    <name type="scientific">Cinchona calisaya</name>
    <dbReference type="NCBI Taxonomy" id="153742"/>
    <lineage>
        <taxon>Eukaryota</taxon>
        <taxon>Viridiplantae</taxon>
        <taxon>Streptophyta</taxon>
        <taxon>Embryophyta</taxon>
        <taxon>Tracheophyta</taxon>
        <taxon>Spermatophyta</taxon>
        <taxon>Magnoliopsida</taxon>
        <taxon>eudicotyledons</taxon>
        <taxon>Gunneridae</taxon>
        <taxon>Pentapetalae</taxon>
        <taxon>asterids</taxon>
        <taxon>lamiids</taxon>
        <taxon>Gentianales</taxon>
        <taxon>Rubiaceae</taxon>
        <taxon>Cinchonoideae</taxon>
        <taxon>Cinchoneae</taxon>
        <taxon>Cinchona</taxon>
    </lineage>
</organism>
<evidence type="ECO:0000313" key="2">
    <source>
        <dbReference type="Proteomes" id="UP001630127"/>
    </source>
</evidence>
<dbReference type="EMBL" id="JBJUIK010000010">
    <property type="protein sequence ID" value="KAL3516442.1"/>
    <property type="molecule type" value="Genomic_DNA"/>
</dbReference>
<protein>
    <recommendedName>
        <fullName evidence="3">Reverse transcriptase domain-containing protein</fullName>
    </recommendedName>
</protein>
<gene>
    <name evidence="1" type="ORF">ACH5RR_023344</name>
</gene>
<evidence type="ECO:0008006" key="3">
    <source>
        <dbReference type="Google" id="ProtNLM"/>
    </source>
</evidence>
<comment type="caution">
    <text evidence="1">The sequence shown here is derived from an EMBL/GenBank/DDBJ whole genome shotgun (WGS) entry which is preliminary data.</text>
</comment>
<dbReference type="Proteomes" id="UP001630127">
    <property type="component" value="Unassembled WGS sequence"/>
</dbReference>
<reference evidence="1 2" key="1">
    <citation type="submission" date="2024-11" db="EMBL/GenBank/DDBJ databases">
        <title>A near-complete genome assembly of Cinchona calisaya.</title>
        <authorList>
            <person name="Lian D.C."/>
            <person name="Zhao X.W."/>
            <person name="Wei L."/>
        </authorList>
    </citation>
    <scope>NUCLEOTIDE SEQUENCE [LARGE SCALE GENOMIC DNA]</scope>
    <source>
        <tissue evidence="1">Nenye</tissue>
    </source>
</reference>